<dbReference type="GeneID" id="84214431"/>
<dbReference type="EMBL" id="CP101873">
    <property type="protein sequence ID" value="WMT10092.1"/>
    <property type="molecule type" value="Genomic_DNA"/>
</dbReference>
<dbReference type="RefSeq" id="WP_257720305.1">
    <property type="nucleotide sequence ID" value="NZ_CP101873.1"/>
</dbReference>
<accession>A0AAF0PF65</accession>
<proteinExistence type="predicted"/>
<organism evidence="1 2">
    <name type="scientific">Natrinema thermotolerans</name>
    <dbReference type="NCBI Taxonomy" id="121872"/>
    <lineage>
        <taxon>Archaea</taxon>
        <taxon>Methanobacteriati</taxon>
        <taxon>Methanobacteriota</taxon>
        <taxon>Stenosarchaea group</taxon>
        <taxon>Halobacteria</taxon>
        <taxon>Halobacteriales</taxon>
        <taxon>Natrialbaceae</taxon>
        <taxon>Natrinema</taxon>
    </lineage>
</organism>
<evidence type="ECO:0000313" key="2">
    <source>
        <dbReference type="Proteomes" id="UP001224926"/>
    </source>
</evidence>
<name>A0AAF0PF65_9EURY</name>
<sequence>MLLVQLLPRAGYASPQRKRWVYVGEHDLESIKELTDAIEDVAGL</sequence>
<reference evidence="1 2" key="1">
    <citation type="submission" date="2022-07" db="EMBL/GenBank/DDBJ databases">
        <title>Two temperate virus in Haloterrigena jeotgali A29.</title>
        <authorList>
            <person name="Deng X."/>
        </authorList>
    </citation>
    <scope>NUCLEOTIDE SEQUENCE [LARGE SCALE GENOMIC DNA]</scope>
    <source>
        <strain evidence="1 2">A29</strain>
    </source>
</reference>
<protein>
    <submittedName>
        <fullName evidence="1">Uncharacterized protein</fullName>
    </submittedName>
</protein>
<evidence type="ECO:0000313" key="1">
    <source>
        <dbReference type="EMBL" id="WMT10092.1"/>
    </source>
</evidence>
<gene>
    <name evidence="1" type="ORF">NP511_10780</name>
</gene>
<keyword evidence="2" id="KW-1185">Reference proteome</keyword>
<dbReference type="Proteomes" id="UP001224926">
    <property type="component" value="Chromosome"/>
</dbReference>
<dbReference type="AlphaFoldDB" id="A0AAF0PF65"/>